<sequence>MFPQVNTRIIINNNSYNIDLFRFAMVSHAFQKAFVESENIDSINMEKYISSSINADQEKKFVDICMGRTVELSLNDVFELICIADEFEAEEISQKLLPMIQKEKSSFILNQFIQLLNSKYYLSPTLVGLIASDFYNIFNTNAADLQNAPPQLLQTILESPKCAYPPARKLNRFLIEASTKNQELLGFVQQKSLTSSEYNKFVSLASEMIKQHKIKLEEPPVDEIELDSIDLLVQSQISRLRLEQFIAQVQPPPNAKKSETVFDRWNQINAQISKFNGIMSEITKMKESNASYDQLIESLKEFNNNSNNLEKQLIELKNEVAKAKAAVEKSTRDLANCKQAIEQEKAKNELLKAQKQENEQKQEENVEENKDNNEVQADGNPNPEENNQNENPQ</sequence>
<dbReference type="RefSeq" id="XP_001326270.1">
    <property type="nucleotide sequence ID" value="XM_001326235.1"/>
</dbReference>
<feature type="compositionally biased region" description="Basic and acidic residues" evidence="1">
    <location>
        <begin position="348"/>
        <end position="373"/>
    </location>
</feature>
<protein>
    <recommendedName>
        <fullName evidence="4">BTB domain-containing protein</fullName>
    </recommendedName>
</protein>
<dbReference type="EMBL" id="DS113276">
    <property type="protein sequence ID" value="EAY14047.1"/>
    <property type="molecule type" value="Genomic_DNA"/>
</dbReference>
<proteinExistence type="predicted"/>
<reference evidence="2" key="1">
    <citation type="submission" date="2006-10" db="EMBL/GenBank/DDBJ databases">
        <authorList>
            <person name="Amadeo P."/>
            <person name="Zhao Q."/>
            <person name="Wortman J."/>
            <person name="Fraser-Liggett C."/>
            <person name="Carlton J."/>
        </authorList>
    </citation>
    <scope>NUCLEOTIDE SEQUENCE</scope>
    <source>
        <strain evidence="2">G3</strain>
    </source>
</reference>
<evidence type="ECO:0008006" key="4">
    <source>
        <dbReference type="Google" id="ProtNLM"/>
    </source>
</evidence>
<accession>A2DZY8</accession>
<dbReference type="SMR" id="A2DZY8"/>
<gene>
    <name evidence="2" type="ORF">TVAG_478720</name>
</gene>
<name>A2DZY8_TRIV3</name>
<dbReference type="KEGG" id="tva:4772035"/>
<dbReference type="VEuPathDB" id="TrichDB:TVAG_478720"/>
<feature type="region of interest" description="Disordered" evidence="1">
    <location>
        <begin position="348"/>
        <end position="393"/>
    </location>
</feature>
<feature type="compositionally biased region" description="Low complexity" evidence="1">
    <location>
        <begin position="374"/>
        <end position="393"/>
    </location>
</feature>
<organism evidence="2 3">
    <name type="scientific">Trichomonas vaginalis (strain ATCC PRA-98 / G3)</name>
    <dbReference type="NCBI Taxonomy" id="412133"/>
    <lineage>
        <taxon>Eukaryota</taxon>
        <taxon>Metamonada</taxon>
        <taxon>Parabasalia</taxon>
        <taxon>Trichomonadida</taxon>
        <taxon>Trichomonadidae</taxon>
        <taxon>Trichomonas</taxon>
    </lineage>
</organism>
<dbReference type="AlphaFoldDB" id="A2DZY8"/>
<dbReference type="InParanoid" id="A2DZY8"/>
<keyword evidence="3" id="KW-1185">Reference proteome</keyword>
<dbReference type="VEuPathDB" id="TrichDB:TVAGG3_0536140"/>
<evidence type="ECO:0000313" key="3">
    <source>
        <dbReference type="Proteomes" id="UP000001542"/>
    </source>
</evidence>
<evidence type="ECO:0000256" key="1">
    <source>
        <dbReference type="SAM" id="MobiDB-lite"/>
    </source>
</evidence>
<reference evidence="2" key="2">
    <citation type="journal article" date="2007" name="Science">
        <title>Draft genome sequence of the sexually transmitted pathogen Trichomonas vaginalis.</title>
        <authorList>
            <person name="Carlton J.M."/>
            <person name="Hirt R.P."/>
            <person name="Silva J.C."/>
            <person name="Delcher A.L."/>
            <person name="Schatz M."/>
            <person name="Zhao Q."/>
            <person name="Wortman J.R."/>
            <person name="Bidwell S.L."/>
            <person name="Alsmark U.C.M."/>
            <person name="Besteiro S."/>
            <person name="Sicheritz-Ponten T."/>
            <person name="Noel C.J."/>
            <person name="Dacks J.B."/>
            <person name="Foster P.G."/>
            <person name="Simillion C."/>
            <person name="Van de Peer Y."/>
            <person name="Miranda-Saavedra D."/>
            <person name="Barton G.J."/>
            <person name="Westrop G.D."/>
            <person name="Mueller S."/>
            <person name="Dessi D."/>
            <person name="Fiori P.L."/>
            <person name="Ren Q."/>
            <person name="Paulsen I."/>
            <person name="Zhang H."/>
            <person name="Bastida-Corcuera F.D."/>
            <person name="Simoes-Barbosa A."/>
            <person name="Brown M.T."/>
            <person name="Hayes R.D."/>
            <person name="Mukherjee M."/>
            <person name="Okumura C.Y."/>
            <person name="Schneider R."/>
            <person name="Smith A.J."/>
            <person name="Vanacova S."/>
            <person name="Villalvazo M."/>
            <person name="Haas B.J."/>
            <person name="Pertea M."/>
            <person name="Feldblyum T.V."/>
            <person name="Utterback T.R."/>
            <person name="Shu C.L."/>
            <person name="Osoegawa K."/>
            <person name="de Jong P.J."/>
            <person name="Hrdy I."/>
            <person name="Horvathova L."/>
            <person name="Zubacova Z."/>
            <person name="Dolezal P."/>
            <person name="Malik S.B."/>
            <person name="Logsdon J.M. Jr."/>
            <person name="Henze K."/>
            <person name="Gupta A."/>
            <person name="Wang C.C."/>
            <person name="Dunne R.L."/>
            <person name="Upcroft J.A."/>
            <person name="Upcroft P."/>
            <person name="White O."/>
            <person name="Salzberg S.L."/>
            <person name="Tang P."/>
            <person name="Chiu C.-H."/>
            <person name="Lee Y.-S."/>
            <person name="Embley T.M."/>
            <person name="Coombs G.H."/>
            <person name="Mottram J.C."/>
            <person name="Tachezy J."/>
            <person name="Fraser-Liggett C.M."/>
            <person name="Johnson P.J."/>
        </authorList>
    </citation>
    <scope>NUCLEOTIDE SEQUENCE [LARGE SCALE GENOMIC DNA]</scope>
    <source>
        <strain evidence="2">G3</strain>
    </source>
</reference>
<evidence type="ECO:0000313" key="2">
    <source>
        <dbReference type="EMBL" id="EAY14047.1"/>
    </source>
</evidence>
<dbReference type="Proteomes" id="UP000001542">
    <property type="component" value="Unassembled WGS sequence"/>
</dbReference>